<sequence length="358" mass="36862">MKAIFAVSALAAAISGQALAADTEATITYSGSMDTALTVDLNNDATKDVNLVDEEYSISMDVDVVNGPFSGSIGIEAADGDTTVNDNALTSDELVVTVGDLTVTEGNLTFGQVGNLMSTDEYAHEMAEAGTADVNAGFKYVVAEGVTVQLQNHQPATTGYGSSYGVAAQYTGSADALSYTVEGEFSGSDGAPDGSDPATFVGAGVTYTTDAFTVMAAVNNYGATDKVTEYAASIEASLAGATVTAAWTDVNTDVEQDEQLDVDASYDVSEEMGVSAGYTLTTAEETGDEVRAGATYASGMISASADVTIANFDATEADDALIELNVTYTADSGVEFYGDYDMQGDTKSMLTLGARYSF</sequence>
<name>A0ABV7WP47_9GAMM</name>
<feature type="chain" id="PRO_5045730716" description="Porin" evidence="1">
    <location>
        <begin position="21"/>
        <end position="358"/>
    </location>
</feature>
<dbReference type="SUPFAM" id="SSF56935">
    <property type="entry name" value="Porins"/>
    <property type="match status" value="1"/>
</dbReference>
<dbReference type="Gene3D" id="2.40.160.10">
    <property type="entry name" value="Porin"/>
    <property type="match status" value="1"/>
</dbReference>
<evidence type="ECO:0000256" key="1">
    <source>
        <dbReference type="SAM" id="SignalP"/>
    </source>
</evidence>
<evidence type="ECO:0008006" key="4">
    <source>
        <dbReference type="Google" id="ProtNLM"/>
    </source>
</evidence>
<dbReference type="RefSeq" id="WP_290282892.1">
    <property type="nucleotide sequence ID" value="NZ_JAUFQI010000001.1"/>
</dbReference>
<proteinExistence type="predicted"/>
<gene>
    <name evidence="2" type="ORF">ACFOND_00490</name>
</gene>
<protein>
    <recommendedName>
        <fullName evidence="4">Porin</fullName>
    </recommendedName>
</protein>
<keyword evidence="3" id="KW-1185">Reference proteome</keyword>
<evidence type="ECO:0000313" key="3">
    <source>
        <dbReference type="Proteomes" id="UP001595710"/>
    </source>
</evidence>
<comment type="caution">
    <text evidence="2">The sequence shown here is derived from an EMBL/GenBank/DDBJ whole genome shotgun (WGS) entry which is preliminary data.</text>
</comment>
<keyword evidence="1" id="KW-0732">Signal</keyword>
<dbReference type="InterPro" id="IPR023614">
    <property type="entry name" value="Porin_dom_sf"/>
</dbReference>
<accession>A0ABV7WP47</accession>
<organism evidence="2 3">
    <name type="scientific">Reinekea marina</name>
    <dbReference type="NCBI Taxonomy" id="1310421"/>
    <lineage>
        <taxon>Bacteria</taxon>
        <taxon>Pseudomonadati</taxon>
        <taxon>Pseudomonadota</taxon>
        <taxon>Gammaproteobacteria</taxon>
        <taxon>Oceanospirillales</taxon>
        <taxon>Saccharospirillaceae</taxon>
        <taxon>Reinekea</taxon>
    </lineage>
</organism>
<evidence type="ECO:0000313" key="2">
    <source>
        <dbReference type="EMBL" id="MFC3700099.1"/>
    </source>
</evidence>
<dbReference type="EMBL" id="JBHRYN010000002">
    <property type="protein sequence ID" value="MFC3700099.1"/>
    <property type="molecule type" value="Genomic_DNA"/>
</dbReference>
<feature type="signal peptide" evidence="1">
    <location>
        <begin position="1"/>
        <end position="20"/>
    </location>
</feature>
<dbReference type="Proteomes" id="UP001595710">
    <property type="component" value="Unassembled WGS sequence"/>
</dbReference>
<reference evidence="3" key="1">
    <citation type="journal article" date="2019" name="Int. J. Syst. Evol. Microbiol.">
        <title>The Global Catalogue of Microorganisms (GCM) 10K type strain sequencing project: providing services to taxonomists for standard genome sequencing and annotation.</title>
        <authorList>
            <consortium name="The Broad Institute Genomics Platform"/>
            <consortium name="The Broad Institute Genome Sequencing Center for Infectious Disease"/>
            <person name="Wu L."/>
            <person name="Ma J."/>
        </authorList>
    </citation>
    <scope>NUCLEOTIDE SEQUENCE [LARGE SCALE GENOMIC DNA]</scope>
    <source>
        <strain evidence="3">CECT 8288</strain>
    </source>
</reference>